<dbReference type="InterPro" id="IPR003593">
    <property type="entry name" value="AAA+_ATPase"/>
</dbReference>
<dbReference type="InterPro" id="IPR003439">
    <property type="entry name" value="ABC_transporter-like_ATP-bd"/>
</dbReference>
<dbReference type="Gene3D" id="3.40.50.300">
    <property type="entry name" value="P-loop containing nucleotide triphosphate hydrolases"/>
    <property type="match status" value="1"/>
</dbReference>
<keyword evidence="2" id="KW-0813">Transport</keyword>
<accession>A0ABU6AWL7</accession>
<feature type="domain" description="ABC transporter" evidence="6">
    <location>
        <begin position="18"/>
        <end position="244"/>
    </location>
</feature>
<dbReference type="PROSITE" id="PS00211">
    <property type="entry name" value="ABC_TRANSPORTER_1"/>
    <property type="match status" value="1"/>
</dbReference>
<dbReference type="EMBL" id="JAYKYQ010000007">
    <property type="protein sequence ID" value="MEB3511891.1"/>
    <property type="molecule type" value="Genomic_DNA"/>
</dbReference>
<evidence type="ECO:0000256" key="5">
    <source>
        <dbReference type="ARBA" id="ARBA00022970"/>
    </source>
</evidence>
<comment type="caution">
    <text evidence="7">The sequence shown here is derived from an EMBL/GenBank/DDBJ whole genome shotgun (WGS) entry which is preliminary data.</text>
</comment>
<organism evidence="7 8">
    <name type="scientific">Nocardia implantans</name>
    <dbReference type="NCBI Taxonomy" id="3108168"/>
    <lineage>
        <taxon>Bacteria</taxon>
        <taxon>Bacillati</taxon>
        <taxon>Actinomycetota</taxon>
        <taxon>Actinomycetes</taxon>
        <taxon>Mycobacteriales</taxon>
        <taxon>Nocardiaceae</taxon>
        <taxon>Nocardia</taxon>
    </lineage>
</organism>
<protein>
    <submittedName>
        <fullName evidence="7">ABC transporter ATP-binding protein</fullName>
    </submittedName>
</protein>
<sequence length="256" mass="27390">MTSPAATRPVQSRTEPVLSIEGLTVGYGGVPAVRELSARVRAGEILALLGPNGAGKTTTLLATVGALPIISGAVTALGEPLDRRVERNARRGVILVPDSRGVFHRLSVEDNLRLSRRKNSPALDDVLDYFPKLRTLRARRCGTLSGGEQQMLALAKALLCGPKVLLIDELSLGLSPIAVEELLPRLREIADDQHMAVVLVEQHIGLALSIADSAVVLHHGRAALTGSATELRERRDKVEAAYFGNLEDASENPARN</sequence>
<dbReference type="GO" id="GO:0005524">
    <property type="term" value="F:ATP binding"/>
    <property type="evidence" value="ECO:0007669"/>
    <property type="project" value="UniProtKB-KW"/>
</dbReference>
<evidence type="ECO:0000256" key="3">
    <source>
        <dbReference type="ARBA" id="ARBA00022741"/>
    </source>
</evidence>
<evidence type="ECO:0000256" key="2">
    <source>
        <dbReference type="ARBA" id="ARBA00022448"/>
    </source>
</evidence>
<dbReference type="SMART" id="SM00382">
    <property type="entry name" value="AAA"/>
    <property type="match status" value="1"/>
</dbReference>
<keyword evidence="3" id="KW-0547">Nucleotide-binding</keyword>
<evidence type="ECO:0000259" key="6">
    <source>
        <dbReference type="PROSITE" id="PS50893"/>
    </source>
</evidence>
<dbReference type="PANTHER" id="PTHR43820:SF4">
    <property type="entry name" value="HIGH-AFFINITY BRANCHED-CHAIN AMINO ACID TRANSPORT ATP-BINDING PROTEIN LIVF"/>
    <property type="match status" value="1"/>
</dbReference>
<evidence type="ECO:0000313" key="8">
    <source>
        <dbReference type="Proteomes" id="UP001348098"/>
    </source>
</evidence>
<keyword evidence="4 7" id="KW-0067">ATP-binding</keyword>
<keyword evidence="8" id="KW-1185">Reference proteome</keyword>
<dbReference type="Proteomes" id="UP001348098">
    <property type="component" value="Unassembled WGS sequence"/>
</dbReference>
<name>A0ABU6AWL7_9NOCA</name>
<evidence type="ECO:0000256" key="1">
    <source>
        <dbReference type="ARBA" id="ARBA00005417"/>
    </source>
</evidence>
<dbReference type="PANTHER" id="PTHR43820">
    <property type="entry name" value="HIGH-AFFINITY BRANCHED-CHAIN AMINO ACID TRANSPORT ATP-BINDING PROTEIN LIVF"/>
    <property type="match status" value="1"/>
</dbReference>
<evidence type="ECO:0000313" key="7">
    <source>
        <dbReference type="EMBL" id="MEB3511891.1"/>
    </source>
</evidence>
<evidence type="ECO:0000256" key="4">
    <source>
        <dbReference type="ARBA" id="ARBA00022840"/>
    </source>
</evidence>
<dbReference type="CDD" id="cd03224">
    <property type="entry name" value="ABC_TM1139_LivF_branched"/>
    <property type="match status" value="1"/>
</dbReference>
<dbReference type="InterPro" id="IPR027417">
    <property type="entry name" value="P-loop_NTPase"/>
</dbReference>
<dbReference type="PROSITE" id="PS50893">
    <property type="entry name" value="ABC_TRANSPORTER_2"/>
    <property type="match status" value="1"/>
</dbReference>
<dbReference type="SUPFAM" id="SSF52540">
    <property type="entry name" value="P-loop containing nucleoside triphosphate hydrolases"/>
    <property type="match status" value="1"/>
</dbReference>
<keyword evidence="5" id="KW-0029">Amino-acid transport</keyword>
<dbReference type="InterPro" id="IPR052156">
    <property type="entry name" value="BCAA_Transport_ATP-bd_LivF"/>
</dbReference>
<dbReference type="RefSeq" id="WP_195081342.1">
    <property type="nucleotide sequence ID" value="NZ_JAYESH010000006.1"/>
</dbReference>
<reference evidence="7 8" key="1">
    <citation type="submission" date="2023-12" db="EMBL/GenBank/DDBJ databases">
        <title>novel species in genus Nocarida.</title>
        <authorList>
            <person name="Li Z."/>
        </authorList>
    </citation>
    <scope>NUCLEOTIDE SEQUENCE [LARGE SCALE GENOMIC DNA]</scope>
    <source>
        <strain evidence="7 8">CDC186</strain>
    </source>
</reference>
<proteinExistence type="inferred from homology"/>
<dbReference type="Pfam" id="PF00005">
    <property type="entry name" value="ABC_tran"/>
    <property type="match status" value="1"/>
</dbReference>
<gene>
    <name evidence="7" type="ORF">U3653_17825</name>
</gene>
<dbReference type="InterPro" id="IPR017871">
    <property type="entry name" value="ABC_transporter-like_CS"/>
</dbReference>
<comment type="similarity">
    <text evidence="1">Belongs to the ABC transporter superfamily.</text>
</comment>